<dbReference type="EMBL" id="SZYD01000011">
    <property type="protein sequence ID" value="KAD4888791.1"/>
    <property type="molecule type" value="Genomic_DNA"/>
</dbReference>
<feature type="domain" description="FHA" evidence="2">
    <location>
        <begin position="52"/>
        <end position="103"/>
    </location>
</feature>
<evidence type="ECO:0000256" key="1">
    <source>
        <dbReference type="SAM" id="MobiDB-lite"/>
    </source>
</evidence>
<dbReference type="InterPro" id="IPR000253">
    <property type="entry name" value="FHA_dom"/>
</dbReference>
<name>A0A5N6NI92_9ASTR</name>
<dbReference type="Gene3D" id="2.60.200.20">
    <property type="match status" value="1"/>
</dbReference>
<dbReference type="CDD" id="cd22691">
    <property type="entry name" value="FHA_PS1-like"/>
    <property type="match status" value="1"/>
</dbReference>
<feature type="region of interest" description="Disordered" evidence="1">
    <location>
        <begin position="277"/>
        <end position="305"/>
    </location>
</feature>
<dbReference type="AlphaFoldDB" id="A0A5N6NI92"/>
<dbReference type="Pfam" id="PF13638">
    <property type="entry name" value="PIN_4"/>
    <property type="match status" value="1"/>
</dbReference>
<reference evidence="3 4" key="1">
    <citation type="submission" date="2019-05" db="EMBL/GenBank/DDBJ databases">
        <title>Mikania micrantha, genome provides insights into the molecular mechanism of rapid growth.</title>
        <authorList>
            <person name="Liu B."/>
        </authorList>
    </citation>
    <scope>NUCLEOTIDE SEQUENCE [LARGE SCALE GENOMIC DNA]</scope>
    <source>
        <strain evidence="3">NLD-2019</strain>
        <tissue evidence="3">Leaf</tissue>
    </source>
</reference>
<dbReference type="PANTHER" id="PTHR22593">
    <property type="entry name" value="TRANSMEMBRANE PROTEIN 18"/>
    <property type="match status" value="1"/>
</dbReference>
<organism evidence="3 4">
    <name type="scientific">Mikania micrantha</name>
    <name type="common">bitter vine</name>
    <dbReference type="NCBI Taxonomy" id="192012"/>
    <lineage>
        <taxon>Eukaryota</taxon>
        <taxon>Viridiplantae</taxon>
        <taxon>Streptophyta</taxon>
        <taxon>Embryophyta</taxon>
        <taxon>Tracheophyta</taxon>
        <taxon>Spermatophyta</taxon>
        <taxon>Magnoliopsida</taxon>
        <taxon>eudicotyledons</taxon>
        <taxon>Gunneridae</taxon>
        <taxon>Pentapetalae</taxon>
        <taxon>asterids</taxon>
        <taxon>campanulids</taxon>
        <taxon>Asterales</taxon>
        <taxon>Asteraceae</taxon>
        <taxon>Asteroideae</taxon>
        <taxon>Heliantheae alliance</taxon>
        <taxon>Eupatorieae</taxon>
        <taxon>Mikania</taxon>
    </lineage>
</organism>
<dbReference type="PROSITE" id="PS50006">
    <property type="entry name" value="FHA_DOMAIN"/>
    <property type="match status" value="1"/>
</dbReference>
<dbReference type="Proteomes" id="UP000326396">
    <property type="component" value="Linkage Group LG19"/>
</dbReference>
<accession>A0A5N6NI92</accession>
<protein>
    <recommendedName>
        <fullName evidence="2">FHA domain-containing protein</fullName>
    </recommendedName>
</protein>
<proteinExistence type="predicted"/>
<evidence type="ECO:0000313" key="3">
    <source>
        <dbReference type="EMBL" id="KAD4888791.1"/>
    </source>
</evidence>
<feature type="region of interest" description="Disordered" evidence="1">
    <location>
        <begin position="191"/>
        <end position="217"/>
    </location>
</feature>
<dbReference type="GO" id="GO:0031965">
    <property type="term" value="C:nuclear membrane"/>
    <property type="evidence" value="ECO:0007669"/>
    <property type="project" value="TreeGrafter"/>
</dbReference>
<dbReference type="OrthoDB" id="444265at2759"/>
<comment type="caution">
    <text evidence="3">The sequence shown here is derived from an EMBL/GenBank/DDBJ whole genome shotgun (WGS) entry which is preliminary data.</text>
</comment>
<dbReference type="InterPro" id="IPR002716">
    <property type="entry name" value="PIN_dom"/>
</dbReference>
<dbReference type="SUPFAM" id="SSF49879">
    <property type="entry name" value="SMAD/FHA domain"/>
    <property type="match status" value="1"/>
</dbReference>
<dbReference type="SMART" id="SM00240">
    <property type="entry name" value="FHA"/>
    <property type="match status" value="1"/>
</dbReference>
<dbReference type="PANTHER" id="PTHR22593:SF8">
    <property type="entry name" value="FHA DOMAIN-CONTAINING PROTEIN PS1"/>
    <property type="match status" value="1"/>
</dbReference>
<gene>
    <name evidence="3" type="ORF">E3N88_20864</name>
</gene>
<feature type="region of interest" description="Disordered" evidence="1">
    <location>
        <begin position="152"/>
        <end position="172"/>
    </location>
</feature>
<evidence type="ECO:0000259" key="2">
    <source>
        <dbReference type="PROSITE" id="PS50006"/>
    </source>
</evidence>
<dbReference type="Pfam" id="PF00498">
    <property type="entry name" value="FHA"/>
    <property type="match status" value="1"/>
</dbReference>
<keyword evidence="4" id="KW-1185">Reference proteome</keyword>
<evidence type="ECO:0000313" key="4">
    <source>
        <dbReference type="Proteomes" id="UP000326396"/>
    </source>
</evidence>
<dbReference type="Gene3D" id="3.40.50.1010">
    <property type="entry name" value="5'-nuclease"/>
    <property type="match status" value="1"/>
</dbReference>
<dbReference type="InterPro" id="IPR008984">
    <property type="entry name" value="SMAD_FHA_dom_sf"/>
</dbReference>
<sequence>MEVNKDIQTPVNTIPAFTVLKNGSILKNIFLLREQSAVDKSSRNQESDEQVLLFGRHPHCHVTLGHPSISRHHLRVHSNPSLHMISVVDLSSVHGTWVSGKRIEPGVQVVLKERDTVKMGGSSRVYELHWVPQSQVYNVDEQFVPRVCTIKEGEEEESDQMDDQKHDAYLSDNDLDGLDASLSNEILNLLTSSGSSEDSSPRITDTENGEPLATVSIQAPLVTSEAISDSEISDCLNKSEDKLNSLRDNLSKESEQISHGTIEDDLASVDRFNSVEAHERGSLNQDSSPRKTDTENGEPLATLSIQAPLVTSEAISESGISDCLNKSEDKLNSLGDIPSKESEQISHGTIEDDMASMDCCNSIEAHERGSLNQDIERSNETDIENENGANKQQKSNSSVPVVLFDGVYRDLGCEFVQHAQTKMMNESDSMVVFDGVVADVNSESVDHEMKEESVFVLPDVTHLDQEKPLTPDISMNQQSMQGVSASKNLFHSLDGKELEFYTPDKENKNPNACSGKSLSKKAVKRGAGCEFEQMDQMQMMDKSASMVVFDGVDMGVKSDLVDHEIKVKSNFVLSDVTDQEKTSTPDIPMNLLSVQNMSASMKVLDSFGKENKNANDCSGKSLSKKSVNPTVFQEKDILGFSQNLFATDEGMESEHKVDAFVNCEEVLVSSEKDNTSRQRIIKGSCNSINEHQTVQKTVHSCQNLAKKSWTMVVDTNSLLDNKSLKHLKLLEGIKGTRLFVPKIVVNELMDIKSQDHFFKRSSKAVSLALKWMDECVMNTIWWIHMDDEIVYSSTAVPEVLEIALRLRKEIADQKIIILSNNLTLKIKAMAEGLMCEAAEEFQESLVNPFSERFMWVGSSARGLTWSCVEDDDDIVRQKYHGSGLNSTCHKALIFAIYTQLQMDLDLQQHNKKKYMLFKPQKSQNHKRIWP</sequence>